<protein>
    <submittedName>
        <fullName evidence="2">Uncharacterized protein</fullName>
    </submittedName>
</protein>
<feature type="chain" id="PRO_5015145956" evidence="1">
    <location>
        <begin position="20"/>
        <end position="40"/>
    </location>
</feature>
<reference evidence="2" key="1">
    <citation type="submission" date="2018-02" db="EMBL/GenBank/DDBJ databases">
        <title>Rhizophora mucronata_Transcriptome.</title>
        <authorList>
            <person name="Meera S.P."/>
            <person name="Sreeshan A."/>
            <person name="Augustine A."/>
        </authorList>
    </citation>
    <scope>NUCLEOTIDE SEQUENCE</scope>
    <source>
        <tissue evidence="2">Leaf</tissue>
    </source>
</reference>
<keyword evidence="1" id="KW-0732">Signal</keyword>
<dbReference type="AlphaFoldDB" id="A0A2P2QAU6"/>
<dbReference type="EMBL" id="GGEC01083545">
    <property type="protein sequence ID" value="MBX64029.1"/>
    <property type="molecule type" value="Transcribed_RNA"/>
</dbReference>
<name>A0A2P2QAU6_RHIMU</name>
<feature type="signal peptide" evidence="1">
    <location>
        <begin position="1"/>
        <end position="19"/>
    </location>
</feature>
<evidence type="ECO:0000313" key="2">
    <source>
        <dbReference type="EMBL" id="MBX64029.1"/>
    </source>
</evidence>
<evidence type="ECO:0000256" key="1">
    <source>
        <dbReference type="SAM" id="SignalP"/>
    </source>
</evidence>
<sequence>MSLYTLVFTFISVFTKSRSIECNMSCRKSIGTIGYTWFCP</sequence>
<organism evidence="2">
    <name type="scientific">Rhizophora mucronata</name>
    <name type="common">Asiatic mangrove</name>
    <dbReference type="NCBI Taxonomy" id="61149"/>
    <lineage>
        <taxon>Eukaryota</taxon>
        <taxon>Viridiplantae</taxon>
        <taxon>Streptophyta</taxon>
        <taxon>Embryophyta</taxon>
        <taxon>Tracheophyta</taxon>
        <taxon>Spermatophyta</taxon>
        <taxon>Magnoliopsida</taxon>
        <taxon>eudicotyledons</taxon>
        <taxon>Gunneridae</taxon>
        <taxon>Pentapetalae</taxon>
        <taxon>rosids</taxon>
        <taxon>fabids</taxon>
        <taxon>Malpighiales</taxon>
        <taxon>Rhizophoraceae</taxon>
        <taxon>Rhizophora</taxon>
    </lineage>
</organism>
<accession>A0A2P2QAU6</accession>
<proteinExistence type="predicted"/>